<organism evidence="1 2">
    <name type="scientific">Gluconobacter wancherniae NBRC 103581</name>
    <dbReference type="NCBI Taxonomy" id="656744"/>
    <lineage>
        <taxon>Bacteria</taxon>
        <taxon>Pseudomonadati</taxon>
        <taxon>Pseudomonadota</taxon>
        <taxon>Alphaproteobacteria</taxon>
        <taxon>Acetobacterales</taxon>
        <taxon>Acetobacteraceae</taxon>
        <taxon>Gluconobacter</taxon>
    </lineage>
</organism>
<dbReference type="Proteomes" id="UP000321230">
    <property type="component" value="Unassembled WGS sequence"/>
</dbReference>
<dbReference type="EMBL" id="BJUZ01000001">
    <property type="protein sequence ID" value="GEK93195.1"/>
    <property type="molecule type" value="Genomic_DNA"/>
</dbReference>
<dbReference type="Pfam" id="PF05565">
    <property type="entry name" value="Sipho_Gp157"/>
    <property type="match status" value="1"/>
</dbReference>
<evidence type="ECO:0000313" key="2">
    <source>
        <dbReference type="Proteomes" id="UP000321230"/>
    </source>
</evidence>
<sequence length="156" mass="16495">MSEALTRETRDLRDVANAEYAQFLKGAMVGFNAAFTAIRAANDPDSAGLNLLCASEELERQLKAFSGKMRATLFSEMQSTGQFQVEGDGVVAELRAGATRGAVTDAKVLQAAMPELFVPQPGKVDAACLTKMLKAGMTVPGAELTTGAPTLAIRRI</sequence>
<dbReference type="RefSeq" id="WP_186819461.1">
    <property type="nucleotide sequence ID" value="NZ_BARC01000011.1"/>
</dbReference>
<keyword evidence="2" id="KW-1185">Reference proteome</keyword>
<dbReference type="AlphaFoldDB" id="A0A511AYB8"/>
<reference evidence="1 2" key="1">
    <citation type="submission" date="2019-07" db="EMBL/GenBank/DDBJ databases">
        <title>Whole genome shotgun sequence of Gluconobacter wancherniae NBRC 103581.</title>
        <authorList>
            <person name="Hosoyama A."/>
            <person name="Uohara A."/>
            <person name="Ohji S."/>
            <person name="Ichikawa N."/>
        </authorList>
    </citation>
    <scope>NUCLEOTIDE SEQUENCE [LARGE SCALE GENOMIC DNA]</scope>
    <source>
        <strain evidence="1 2">NBRC 103581</strain>
    </source>
</reference>
<gene>
    <name evidence="1" type="ORF">GWA01_09650</name>
</gene>
<dbReference type="InterPro" id="IPR008840">
    <property type="entry name" value="Sipho_Gp157"/>
</dbReference>
<comment type="caution">
    <text evidence="1">The sequence shown here is derived from an EMBL/GenBank/DDBJ whole genome shotgun (WGS) entry which is preliminary data.</text>
</comment>
<evidence type="ECO:0000313" key="1">
    <source>
        <dbReference type="EMBL" id="GEK93195.1"/>
    </source>
</evidence>
<accession>A0A511AYB8</accession>
<protein>
    <submittedName>
        <fullName evidence="1">Uncharacterized protein</fullName>
    </submittedName>
</protein>
<name>A0A511AYB8_9PROT</name>
<proteinExistence type="predicted"/>